<reference evidence="3" key="2">
    <citation type="submission" date="2023-01" db="EMBL/GenBank/DDBJ databases">
        <title>Draft genome sequence of Algimonas ampicilliniresistens strain NBRC 108219.</title>
        <authorList>
            <person name="Sun Q."/>
            <person name="Mori K."/>
        </authorList>
    </citation>
    <scope>NUCLEOTIDE SEQUENCE</scope>
    <source>
        <strain evidence="3">NBRC 108219</strain>
    </source>
</reference>
<dbReference type="Pfam" id="PF02517">
    <property type="entry name" value="Rce1-like"/>
    <property type="match status" value="1"/>
</dbReference>
<reference evidence="3" key="1">
    <citation type="journal article" date="2014" name="Int. J. Syst. Evol. Microbiol.">
        <title>Complete genome of a new Firmicutes species belonging to the dominant human colonic microbiota ('Ruminococcus bicirculans') reveals two chromosomes and a selective capacity to utilize plant glucans.</title>
        <authorList>
            <consortium name="NISC Comparative Sequencing Program"/>
            <person name="Wegmann U."/>
            <person name="Louis P."/>
            <person name="Goesmann A."/>
            <person name="Henrissat B."/>
            <person name="Duncan S.H."/>
            <person name="Flint H.J."/>
        </authorList>
    </citation>
    <scope>NUCLEOTIDE SEQUENCE</scope>
    <source>
        <strain evidence="3">NBRC 108219</strain>
    </source>
</reference>
<feature type="transmembrane region" description="Helical" evidence="1">
    <location>
        <begin position="12"/>
        <end position="34"/>
    </location>
</feature>
<dbReference type="InterPro" id="IPR052710">
    <property type="entry name" value="CAAX_protease"/>
</dbReference>
<keyword evidence="1" id="KW-0472">Membrane</keyword>
<keyword evidence="4" id="KW-1185">Reference proteome</keyword>
<dbReference type="RefSeq" id="WP_284386625.1">
    <property type="nucleotide sequence ID" value="NZ_BSNK01000001.1"/>
</dbReference>
<feature type="transmembrane region" description="Helical" evidence="1">
    <location>
        <begin position="88"/>
        <end position="109"/>
    </location>
</feature>
<dbReference type="InterPro" id="IPR003675">
    <property type="entry name" value="Rce1/LyrA-like_dom"/>
</dbReference>
<name>A0ABQ5V4A4_9PROT</name>
<dbReference type="PANTHER" id="PTHR36435">
    <property type="entry name" value="SLR1288 PROTEIN"/>
    <property type="match status" value="1"/>
</dbReference>
<protein>
    <recommendedName>
        <fullName evidence="2">CAAX prenyl protease 2/Lysostaphin resistance protein A-like domain-containing protein</fullName>
    </recommendedName>
</protein>
<organism evidence="3 4">
    <name type="scientific">Algimonas ampicilliniresistens</name>
    <dbReference type="NCBI Taxonomy" id="1298735"/>
    <lineage>
        <taxon>Bacteria</taxon>
        <taxon>Pseudomonadati</taxon>
        <taxon>Pseudomonadota</taxon>
        <taxon>Alphaproteobacteria</taxon>
        <taxon>Maricaulales</taxon>
        <taxon>Robiginitomaculaceae</taxon>
        <taxon>Algimonas</taxon>
    </lineage>
</organism>
<feature type="transmembrane region" description="Helical" evidence="1">
    <location>
        <begin position="129"/>
        <end position="150"/>
    </location>
</feature>
<sequence length="236" mass="24947">MAENPKTVGRGRYLAALLVGLVLYLAVAVGSNVIPSVFLPGDLAGFDFAWIGIIQIIFGLLAIALALRIARLRLRDVGLRLDGWPKEALIGAAVALVFALIQFTVIIPATGGAERSDVATNLAQIGPTIWGVVGFIILAWTGAATEEVFFRGHFLNTLKGTLGGGRMALIAAAIATVVLFAALHGYQGWAGVVDSGIYGGITLTLLYLWRRTLTACIVAHAFWNSLAAILLFALYA</sequence>
<gene>
    <name evidence="3" type="ORF">GCM10007853_01770</name>
</gene>
<evidence type="ECO:0000313" key="3">
    <source>
        <dbReference type="EMBL" id="GLQ22303.1"/>
    </source>
</evidence>
<comment type="caution">
    <text evidence="3">The sequence shown here is derived from an EMBL/GenBank/DDBJ whole genome shotgun (WGS) entry which is preliminary data.</text>
</comment>
<feature type="domain" description="CAAX prenyl protease 2/Lysostaphin resistance protein A-like" evidence="2">
    <location>
        <begin position="130"/>
        <end position="225"/>
    </location>
</feature>
<dbReference type="Proteomes" id="UP001161391">
    <property type="component" value="Unassembled WGS sequence"/>
</dbReference>
<evidence type="ECO:0000259" key="2">
    <source>
        <dbReference type="Pfam" id="PF02517"/>
    </source>
</evidence>
<keyword evidence="1" id="KW-0812">Transmembrane</keyword>
<evidence type="ECO:0000313" key="4">
    <source>
        <dbReference type="Proteomes" id="UP001161391"/>
    </source>
</evidence>
<proteinExistence type="predicted"/>
<feature type="transmembrane region" description="Helical" evidence="1">
    <location>
        <begin position="46"/>
        <end position="67"/>
    </location>
</feature>
<evidence type="ECO:0000256" key="1">
    <source>
        <dbReference type="SAM" id="Phobius"/>
    </source>
</evidence>
<feature type="transmembrane region" description="Helical" evidence="1">
    <location>
        <begin position="189"/>
        <end position="209"/>
    </location>
</feature>
<keyword evidence="1" id="KW-1133">Transmembrane helix</keyword>
<dbReference type="PANTHER" id="PTHR36435:SF1">
    <property type="entry name" value="CAAX AMINO TERMINAL PROTEASE FAMILY PROTEIN"/>
    <property type="match status" value="1"/>
</dbReference>
<feature type="transmembrane region" description="Helical" evidence="1">
    <location>
        <begin position="162"/>
        <end position="183"/>
    </location>
</feature>
<dbReference type="EMBL" id="BSNK01000001">
    <property type="protein sequence ID" value="GLQ22303.1"/>
    <property type="molecule type" value="Genomic_DNA"/>
</dbReference>
<accession>A0ABQ5V4A4</accession>
<feature type="transmembrane region" description="Helical" evidence="1">
    <location>
        <begin position="216"/>
        <end position="235"/>
    </location>
</feature>